<organism evidence="1 2">
    <name type="scientific">Trifolium medium</name>
    <dbReference type="NCBI Taxonomy" id="97028"/>
    <lineage>
        <taxon>Eukaryota</taxon>
        <taxon>Viridiplantae</taxon>
        <taxon>Streptophyta</taxon>
        <taxon>Embryophyta</taxon>
        <taxon>Tracheophyta</taxon>
        <taxon>Spermatophyta</taxon>
        <taxon>Magnoliopsida</taxon>
        <taxon>eudicotyledons</taxon>
        <taxon>Gunneridae</taxon>
        <taxon>Pentapetalae</taxon>
        <taxon>rosids</taxon>
        <taxon>fabids</taxon>
        <taxon>Fabales</taxon>
        <taxon>Fabaceae</taxon>
        <taxon>Papilionoideae</taxon>
        <taxon>50 kb inversion clade</taxon>
        <taxon>NPAAA clade</taxon>
        <taxon>Hologalegina</taxon>
        <taxon>IRL clade</taxon>
        <taxon>Trifolieae</taxon>
        <taxon>Trifolium</taxon>
    </lineage>
</organism>
<dbReference type="PANTHER" id="PTHR33116:SF86">
    <property type="entry name" value="REVERSE TRANSCRIPTASE DOMAIN-CONTAINING PROTEIN"/>
    <property type="match status" value="1"/>
</dbReference>
<dbReference type="AlphaFoldDB" id="A0A392QGE7"/>
<evidence type="ECO:0000313" key="2">
    <source>
        <dbReference type="Proteomes" id="UP000265520"/>
    </source>
</evidence>
<protein>
    <submittedName>
        <fullName evidence="1">Putative ribonuclease H protein</fullName>
    </submittedName>
</protein>
<accession>A0A392QGE7</accession>
<dbReference type="Proteomes" id="UP000265520">
    <property type="component" value="Unassembled WGS sequence"/>
</dbReference>
<dbReference type="EMBL" id="LXQA010136290">
    <property type="protein sequence ID" value="MCI23473.1"/>
    <property type="molecule type" value="Genomic_DNA"/>
</dbReference>
<gene>
    <name evidence="1" type="ORF">A2U01_0044653</name>
</gene>
<reference evidence="1 2" key="1">
    <citation type="journal article" date="2018" name="Front. Plant Sci.">
        <title>Red Clover (Trifolium pratense) and Zigzag Clover (T. medium) - A Picture of Genomic Similarities and Differences.</title>
        <authorList>
            <person name="Dluhosova J."/>
            <person name="Istvanek J."/>
            <person name="Nedelnik J."/>
            <person name="Repkova J."/>
        </authorList>
    </citation>
    <scope>NUCLEOTIDE SEQUENCE [LARGE SCALE GENOMIC DNA]</scope>
    <source>
        <strain evidence="2">cv. 10/8</strain>
        <tissue evidence="1">Leaf</tissue>
    </source>
</reference>
<name>A0A392QGE7_9FABA</name>
<feature type="non-terminal residue" evidence="1">
    <location>
        <position position="161"/>
    </location>
</feature>
<sequence length="161" mass="17891">MDKLSHLIIEAVEGGNWQPIKAGRSGPFISHLMFADDLLLFGKATEVNMQIITDTLEKFCQLSGKLVSIEKTSVLFSKNVPRDLREVLLQQSGFREANSLGKYLGIPLMGRAPRHGDFEHLVDKVRSKLSGWKTTNLSFAGRVTLAKSVIQAIPIYSMMTT</sequence>
<keyword evidence="2" id="KW-1185">Reference proteome</keyword>
<proteinExistence type="predicted"/>
<evidence type="ECO:0000313" key="1">
    <source>
        <dbReference type="EMBL" id="MCI23473.1"/>
    </source>
</evidence>
<dbReference type="PANTHER" id="PTHR33116">
    <property type="entry name" value="REVERSE TRANSCRIPTASE ZINC-BINDING DOMAIN-CONTAINING PROTEIN-RELATED-RELATED"/>
    <property type="match status" value="1"/>
</dbReference>
<comment type="caution">
    <text evidence="1">The sequence shown here is derived from an EMBL/GenBank/DDBJ whole genome shotgun (WGS) entry which is preliminary data.</text>
</comment>